<keyword evidence="4" id="KW-0804">Transcription</keyword>
<dbReference type="GeneID" id="70576602"/>
<name>A0ABY0QI87_CLOCO</name>
<evidence type="ECO:0000313" key="11">
    <source>
        <dbReference type="Proteomes" id="UP000198811"/>
    </source>
</evidence>
<evidence type="ECO:0000256" key="5">
    <source>
        <dbReference type="ARBA" id="ARBA00024867"/>
    </source>
</evidence>
<sequence>MNKSTIIVVDDEKEIRDLIGIYLENEGYKVIKAENGIKALEILEKEKIDLIILDIMMPDMDGIEACTKIREEKNMPIIMLSAKTEDMDKIWGLTAGADDYMTKPFNPLELIARVKSQLRRYKKFNVQNAYINENVIEIDELIINTATHEVKVGEKEVRLTPREFDILELLARNKGIVFSIEKIYERVWKEEFLKSDNTVMVHIRKLREKVEENPRKPKYVKTVWGVGYKVENL</sequence>
<organism evidence="10 11">
    <name type="scientific">Clostridium cochlearium</name>
    <dbReference type="NCBI Taxonomy" id="1494"/>
    <lineage>
        <taxon>Bacteria</taxon>
        <taxon>Bacillati</taxon>
        <taxon>Bacillota</taxon>
        <taxon>Clostridia</taxon>
        <taxon>Eubacteriales</taxon>
        <taxon>Clostridiaceae</taxon>
        <taxon>Clostridium</taxon>
    </lineage>
</organism>
<evidence type="ECO:0000256" key="6">
    <source>
        <dbReference type="PROSITE-ProRule" id="PRU00169"/>
    </source>
</evidence>
<feature type="modified residue" description="4-aspartylphosphate" evidence="6">
    <location>
        <position position="54"/>
    </location>
</feature>
<dbReference type="PANTHER" id="PTHR48111">
    <property type="entry name" value="REGULATOR OF RPOS"/>
    <property type="match status" value="1"/>
</dbReference>
<evidence type="ECO:0000256" key="7">
    <source>
        <dbReference type="PROSITE-ProRule" id="PRU01091"/>
    </source>
</evidence>
<accession>A0ABY0QI87</accession>
<comment type="function">
    <text evidence="5">May play the central regulatory role in sporulation. It may be an element of the effector pathway responsible for the activation of sporulation genes in response to nutritional stress. Spo0A may act in concert with spo0H (a sigma factor) to control the expression of some genes that are critical to the sporulation process.</text>
</comment>
<dbReference type="GO" id="GO:0003677">
    <property type="term" value="F:DNA binding"/>
    <property type="evidence" value="ECO:0007669"/>
    <property type="project" value="UniProtKB-KW"/>
</dbReference>
<proteinExistence type="predicted"/>
<dbReference type="InterPro" id="IPR001867">
    <property type="entry name" value="OmpR/PhoB-type_DNA-bd"/>
</dbReference>
<dbReference type="Gene3D" id="3.40.50.2300">
    <property type="match status" value="1"/>
</dbReference>
<dbReference type="CDD" id="cd00383">
    <property type="entry name" value="trans_reg_C"/>
    <property type="match status" value="1"/>
</dbReference>
<evidence type="ECO:0000259" key="8">
    <source>
        <dbReference type="PROSITE" id="PS50110"/>
    </source>
</evidence>
<reference evidence="10 11" key="1">
    <citation type="submission" date="2016-10" db="EMBL/GenBank/DDBJ databases">
        <authorList>
            <person name="Varghese N."/>
            <person name="Submissions S."/>
        </authorList>
    </citation>
    <scope>NUCLEOTIDE SEQUENCE [LARGE SCALE GENOMIC DNA]</scope>
    <source>
        <strain evidence="10 11">NLAE-zl-C224</strain>
    </source>
</reference>
<keyword evidence="11" id="KW-1185">Reference proteome</keyword>
<dbReference type="Pfam" id="PF00486">
    <property type="entry name" value="Trans_reg_C"/>
    <property type="match status" value="1"/>
</dbReference>
<evidence type="ECO:0000313" key="10">
    <source>
        <dbReference type="EMBL" id="SDK84703.1"/>
    </source>
</evidence>
<evidence type="ECO:0000256" key="2">
    <source>
        <dbReference type="ARBA" id="ARBA00023015"/>
    </source>
</evidence>
<dbReference type="SUPFAM" id="SSF52172">
    <property type="entry name" value="CheY-like"/>
    <property type="match status" value="1"/>
</dbReference>
<dbReference type="Gene3D" id="1.10.10.10">
    <property type="entry name" value="Winged helix-like DNA-binding domain superfamily/Winged helix DNA-binding domain"/>
    <property type="match status" value="1"/>
</dbReference>
<feature type="domain" description="Response regulatory" evidence="8">
    <location>
        <begin position="5"/>
        <end position="118"/>
    </location>
</feature>
<dbReference type="PANTHER" id="PTHR48111:SF2">
    <property type="entry name" value="RESPONSE REGULATOR SAER"/>
    <property type="match status" value="1"/>
</dbReference>
<dbReference type="Proteomes" id="UP000198811">
    <property type="component" value="Unassembled WGS sequence"/>
</dbReference>
<dbReference type="InterPro" id="IPR036388">
    <property type="entry name" value="WH-like_DNA-bd_sf"/>
</dbReference>
<evidence type="ECO:0000256" key="4">
    <source>
        <dbReference type="ARBA" id="ARBA00023163"/>
    </source>
</evidence>
<dbReference type="InterPro" id="IPR039420">
    <property type="entry name" value="WalR-like"/>
</dbReference>
<evidence type="ECO:0000259" key="9">
    <source>
        <dbReference type="PROSITE" id="PS51755"/>
    </source>
</evidence>
<dbReference type="SMART" id="SM00862">
    <property type="entry name" value="Trans_reg_C"/>
    <property type="match status" value="1"/>
</dbReference>
<dbReference type="SMART" id="SM00448">
    <property type="entry name" value="REC"/>
    <property type="match status" value="1"/>
</dbReference>
<evidence type="ECO:0000256" key="3">
    <source>
        <dbReference type="ARBA" id="ARBA00023125"/>
    </source>
</evidence>
<dbReference type="PROSITE" id="PS50110">
    <property type="entry name" value="RESPONSE_REGULATORY"/>
    <property type="match status" value="1"/>
</dbReference>
<gene>
    <name evidence="10" type="ORF">SAMN05216497_101231</name>
</gene>
<dbReference type="RefSeq" id="WP_089863086.1">
    <property type="nucleotide sequence ID" value="NZ_CP173238.1"/>
</dbReference>
<evidence type="ECO:0000256" key="1">
    <source>
        <dbReference type="ARBA" id="ARBA00018672"/>
    </source>
</evidence>
<protein>
    <recommendedName>
        <fullName evidence="1">Stage 0 sporulation protein A homolog</fullName>
    </recommendedName>
</protein>
<comment type="caution">
    <text evidence="10">The sequence shown here is derived from an EMBL/GenBank/DDBJ whole genome shotgun (WGS) entry which is preliminary data.</text>
</comment>
<dbReference type="CDD" id="cd17574">
    <property type="entry name" value="REC_OmpR"/>
    <property type="match status" value="1"/>
</dbReference>
<dbReference type="PROSITE" id="PS51755">
    <property type="entry name" value="OMPR_PHOB"/>
    <property type="match status" value="1"/>
</dbReference>
<dbReference type="InterPro" id="IPR011006">
    <property type="entry name" value="CheY-like_superfamily"/>
</dbReference>
<keyword evidence="3 7" id="KW-0238">DNA-binding</keyword>
<keyword evidence="6" id="KW-0597">Phosphoprotein</keyword>
<feature type="DNA-binding region" description="OmpR/PhoB-type" evidence="7">
    <location>
        <begin position="133"/>
        <end position="232"/>
    </location>
</feature>
<dbReference type="Gene3D" id="6.10.250.690">
    <property type="match status" value="1"/>
</dbReference>
<feature type="domain" description="OmpR/PhoB-type" evidence="9">
    <location>
        <begin position="133"/>
        <end position="232"/>
    </location>
</feature>
<dbReference type="EMBL" id="FNGL01000001">
    <property type="protein sequence ID" value="SDK84703.1"/>
    <property type="molecule type" value="Genomic_DNA"/>
</dbReference>
<dbReference type="InterPro" id="IPR001789">
    <property type="entry name" value="Sig_transdc_resp-reg_receiver"/>
</dbReference>
<dbReference type="Pfam" id="PF00072">
    <property type="entry name" value="Response_reg"/>
    <property type="match status" value="1"/>
</dbReference>
<keyword evidence="2" id="KW-0805">Transcription regulation</keyword>